<feature type="transmembrane region" description="Helical" evidence="1">
    <location>
        <begin position="27"/>
        <end position="46"/>
    </location>
</feature>
<organism evidence="2">
    <name type="scientific">Arundo donax</name>
    <name type="common">Giant reed</name>
    <name type="synonym">Donax arundinaceus</name>
    <dbReference type="NCBI Taxonomy" id="35708"/>
    <lineage>
        <taxon>Eukaryota</taxon>
        <taxon>Viridiplantae</taxon>
        <taxon>Streptophyta</taxon>
        <taxon>Embryophyta</taxon>
        <taxon>Tracheophyta</taxon>
        <taxon>Spermatophyta</taxon>
        <taxon>Magnoliopsida</taxon>
        <taxon>Liliopsida</taxon>
        <taxon>Poales</taxon>
        <taxon>Poaceae</taxon>
        <taxon>PACMAD clade</taxon>
        <taxon>Arundinoideae</taxon>
        <taxon>Arundineae</taxon>
        <taxon>Arundo</taxon>
    </lineage>
</organism>
<keyword evidence="1" id="KW-0812">Transmembrane</keyword>
<dbReference type="EMBL" id="GBRH01172349">
    <property type="protein sequence ID" value="JAE25547.1"/>
    <property type="molecule type" value="Transcribed_RNA"/>
</dbReference>
<accession>A0A0A9GM32</accession>
<reference evidence="2" key="1">
    <citation type="submission" date="2014-09" db="EMBL/GenBank/DDBJ databases">
        <authorList>
            <person name="Magalhaes I.L.F."/>
            <person name="Oliveira U."/>
            <person name="Santos F.R."/>
            <person name="Vidigal T.H.D.A."/>
            <person name="Brescovit A.D."/>
            <person name="Santos A.J."/>
        </authorList>
    </citation>
    <scope>NUCLEOTIDE SEQUENCE</scope>
    <source>
        <tissue evidence="2">Shoot tissue taken approximately 20 cm above the soil surface</tissue>
    </source>
</reference>
<dbReference type="AlphaFoldDB" id="A0A0A9GM32"/>
<sequence length="54" mass="6390">MPLQHEPHYYQHNPPRQEHAISNINSASIYMLILNLYINIAGIGYTKMMEHRCH</sequence>
<reference evidence="2" key="2">
    <citation type="journal article" date="2015" name="Data Brief">
        <title>Shoot transcriptome of the giant reed, Arundo donax.</title>
        <authorList>
            <person name="Barrero R.A."/>
            <person name="Guerrero F.D."/>
            <person name="Moolhuijzen P."/>
            <person name="Goolsby J.A."/>
            <person name="Tidwell J."/>
            <person name="Bellgard S.E."/>
            <person name="Bellgard M.I."/>
        </authorList>
    </citation>
    <scope>NUCLEOTIDE SEQUENCE</scope>
    <source>
        <tissue evidence="2">Shoot tissue taken approximately 20 cm above the soil surface</tissue>
    </source>
</reference>
<protein>
    <submittedName>
        <fullName evidence="2">Uncharacterized protein</fullName>
    </submittedName>
</protein>
<evidence type="ECO:0000256" key="1">
    <source>
        <dbReference type="SAM" id="Phobius"/>
    </source>
</evidence>
<keyword evidence="1" id="KW-1133">Transmembrane helix</keyword>
<name>A0A0A9GM32_ARUDO</name>
<evidence type="ECO:0000313" key="2">
    <source>
        <dbReference type="EMBL" id="JAE25547.1"/>
    </source>
</evidence>
<keyword evidence="1" id="KW-0472">Membrane</keyword>
<proteinExistence type="predicted"/>